<name>A0A5C8PEW5_9HYPH</name>
<dbReference type="CDD" id="cd13557">
    <property type="entry name" value="PBP2_SsuA"/>
    <property type="match status" value="1"/>
</dbReference>
<feature type="domain" description="Solute-binding protein family 3/N-terminal" evidence="8">
    <location>
        <begin position="28"/>
        <end position="243"/>
    </location>
</feature>
<comment type="similarity">
    <text evidence="2">Belongs to the bacterial solute-binding protein SsuA/TauA family.</text>
</comment>
<organism evidence="9 10">
    <name type="scientific">Vineibacter terrae</name>
    <dbReference type="NCBI Taxonomy" id="2586908"/>
    <lineage>
        <taxon>Bacteria</taxon>
        <taxon>Pseudomonadati</taxon>
        <taxon>Pseudomonadota</taxon>
        <taxon>Alphaproteobacteria</taxon>
        <taxon>Hyphomicrobiales</taxon>
        <taxon>Vineibacter</taxon>
    </lineage>
</organism>
<evidence type="ECO:0000256" key="3">
    <source>
        <dbReference type="ARBA" id="ARBA00022448"/>
    </source>
</evidence>
<dbReference type="SUPFAM" id="SSF53850">
    <property type="entry name" value="Periplasmic binding protein-like II"/>
    <property type="match status" value="1"/>
</dbReference>
<reference evidence="9 10" key="1">
    <citation type="submission" date="2019-06" db="EMBL/GenBank/DDBJ databases">
        <title>New taxonomy in bacterial strain CC-CFT640, isolated from vineyard.</title>
        <authorList>
            <person name="Lin S.-Y."/>
            <person name="Tsai C.-F."/>
            <person name="Young C.-C."/>
        </authorList>
    </citation>
    <scope>NUCLEOTIDE SEQUENCE [LARGE SCALE GENOMIC DNA]</scope>
    <source>
        <strain evidence="9 10">CC-CFT640</strain>
    </source>
</reference>
<dbReference type="FunFam" id="3.40.190.10:FF:000050">
    <property type="entry name" value="Sulfonate ABC transporter substrate-binding protein"/>
    <property type="match status" value="1"/>
</dbReference>
<dbReference type="GO" id="GO:0042597">
    <property type="term" value="C:periplasmic space"/>
    <property type="evidence" value="ECO:0007669"/>
    <property type="project" value="UniProtKB-SubCell"/>
</dbReference>
<dbReference type="InterPro" id="IPR001638">
    <property type="entry name" value="Solute-binding_3/MltF_N"/>
</dbReference>
<evidence type="ECO:0000256" key="1">
    <source>
        <dbReference type="ARBA" id="ARBA00004418"/>
    </source>
</evidence>
<dbReference type="Gene3D" id="3.40.190.10">
    <property type="entry name" value="Periplasmic binding protein-like II"/>
    <property type="match status" value="2"/>
</dbReference>
<dbReference type="InterPro" id="IPR015168">
    <property type="entry name" value="SsuA/THI5"/>
</dbReference>
<evidence type="ECO:0000256" key="5">
    <source>
        <dbReference type="ARBA" id="ARBA00055538"/>
    </source>
</evidence>
<protein>
    <recommendedName>
        <fullName evidence="6">Putative aliphatic sulfonates-binding protein</fullName>
    </recommendedName>
</protein>
<dbReference type="Proteomes" id="UP000321638">
    <property type="component" value="Unassembled WGS sequence"/>
</dbReference>
<comment type="function">
    <text evidence="5">Part of a binding-protein-dependent transport system for aliphatic sulfonates. Putative binding protein.</text>
</comment>
<feature type="signal peptide" evidence="7">
    <location>
        <begin position="1"/>
        <end position="23"/>
    </location>
</feature>
<dbReference type="SMART" id="SM00062">
    <property type="entry name" value="PBPb"/>
    <property type="match status" value="1"/>
</dbReference>
<dbReference type="AlphaFoldDB" id="A0A5C8PEW5"/>
<feature type="chain" id="PRO_5023109758" description="Putative aliphatic sulfonates-binding protein" evidence="7">
    <location>
        <begin position="24"/>
        <end position="313"/>
    </location>
</feature>
<dbReference type="NCBIfam" id="TIGR01728">
    <property type="entry name" value="SsuA_fam"/>
    <property type="match status" value="1"/>
</dbReference>
<dbReference type="OrthoDB" id="7374754at2"/>
<dbReference type="InterPro" id="IPR010067">
    <property type="entry name" value="ABC_SsuA_sub-bd"/>
</dbReference>
<keyword evidence="4 7" id="KW-0732">Signal</keyword>
<accession>A0A5C8PEW5</accession>
<keyword evidence="10" id="KW-1185">Reference proteome</keyword>
<proteinExistence type="inferred from homology"/>
<dbReference type="NCBIfam" id="NF008588">
    <property type="entry name" value="PRK11553.1"/>
    <property type="match status" value="1"/>
</dbReference>
<comment type="caution">
    <text evidence="9">The sequence shown here is derived from an EMBL/GenBank/DDBJ whole genome shotgun (WGS) entry which is preliminary data.</text>
</comment>
<evidence type="ECO:0000256" key="7">
    <source>
        <dbReference type="SAM" id="SignalP"/>
    </source>
</evidence>
<evidence type="ECO:0000256" key="2">
    <source>
        <dbReference type="ARBA" id="ARBA00010742"/>
    </source>
</evidence>
<sequence>MTTRRLLLGAALGALALSGTAAAQDLKEFRIGYQKGGLLAVVKQQKTIEARFKTLGVASVKWIEFQYGPPLLEALGVGSIDLGTVGDTPPIFAQAAGANVVYVAATPASESALIVPAASPIRSLADLKGRKVAFARGSSSHNLTVQVLAKAGLTYADITPVYLTPADAAAAFARGSIDAWTIWDPYYAIAEKRQKARTLATTKDVDGSNSFYLANRDFAKRHPEALRAVLDELAKATQWADKNRDKLAAAISEVTGVELEAQQAAVNRARINFGPVSDAVIAQQQAIADTFVKLGLIPRAITVRDAVWRPSGS</sequence>
<keyword evidence="3" id="KW-0813">Transport</keyword>
<evidence type="ECO:0000256" key="6">
    <source>
        <dbReference type="ARBA" id="ARBA00070228"/>
    </source>
</evidence>
<dbReference type="PANTHER" id="PTHR30024:SF42">
    <property type="entry name" value="ALIPHATIC SULFONATES-BINDING PROTEIN-RELATED"/>
    <property type="match status" value="1"/>
</dbReference>
<dbReference type="GO" id="GO:0042626">
    <property type="term" value="F:ATPase-coupled transmembrane transporter activity"/>
    <property type="evidence" value="ECO:0007669"/>
    <property type="project" value="InterPro"/>
</dbReference>
<dbReference type="RefSeq" id="WP_147849937.1">
    <property type="nucleotide sequence ID" value="NZ_VDUZ01000034.1"/>
</dbReference>
<gene>
    <name evidence="9" type="ORF">FHP25_26155</name>
</gene>
<dbReference type="EMBL" id="VDUZ01000034">
    <property type="protein sequence ID" value="TXL72315.1"/>
    <property type="molecule type" value="Genomic_DNA"/>
</dbReference>
<dbReference type="GO" id="GO:0016020">
    <property type="term" value="C:membrane"/>
    <property type="evidence" value="ECO:0007669"/>
    <property type="project" value="InterPro"/>
</dbReference>
<comment type="subcellular location">
    <subcellularLocation>
        <location evidence="1">Periplasm</location>
    </subcellularLocation>
</comment>
<evidence type="ECO:0000259" key="8">
    <source>
        <dbReference type="SMART" id="SM00062"/>
    </source>
</evidence>
<dbReference type="PANTHER" id="PTHR30024">
    <property type="entry name" value="ALIPHATIC SULFONATES-BINDING PROTEIN-RELATED"/>
    <property type="match status" value="1"/>
</dbReference>
<evidence type="ECO:0000313" key="9">
    <source>
        <dbReference type="EMBL" id="TXL72315.1"/>
    </source>
</evidence>
<evidence type="ECO:0000313" key="10">
    <source>
        <dbReference type="Proteomes" id="UP000321638"/>
    </source>
</evidence>
<dbReference type="Pfam" id="PF09084">
    <property type="entry name" value="NMT1"/>
    <property type="match status" value="1"/>
</dbReference>
<evidence type="ECO:0000256" key="4">
    <source>
        <dbReference type="ARBA" id="ARBA00022729"/>
    </source>
</evidence>